<dbReference type="EMBL" id="JBHLUD010000001">
    <property type="protein sequence ID" value="MFC0540641.1"/>
    <property type="molecule type" value="Genomic_DNA"/>
</dbReference>
<dbReference type="Proteomes" id="UP001589810">
    <property type="component" value="Unassembled WGS sequence"/>
</dbReference>
<evidence type="ECO:0000313" key="2">
    <source>
        <dbReference type="Proteomes" id="UP001589810"/>
    </source>
</evidence>
<comment type="caution">
    <text evidence="1">The sequence shown here is derived from an EMBL/GenBank/DDBJ whole genome shotgun (WGS) entry which is preliminary data.</text>
</comment>
<evidence type="ECO:0000313" key="1">
    <source>
        <dbReference type="EMBL" id="MFC0540641.1"/>
    </source>
</evidence>
<name>A0ABV6MLA4_9PSEU</name>
<organism evidence="1 2">
    <name type="scientific">Kutzneria chonburiensis</name>
    <dbReference type="NCBI Taxonomy" id="1483604"/>
    <lineage>
        <taxon>Bacteria</taxon>
        <taxon>Bacillati</taxon>
        <taxon>Actinomycetota</taxon>
        <taxon>Actinomycetes</taxon>
        <taxon>Pseudonocardiales</taxon>
        <taxon>Pseudonocardiaceae</taxon>
        <taxon>Kutzneria</taxon>
    </lineage>
</organism>
<reference evidence="1 2" key="1">
    <citation type="submission" date="2024-09" db="EMBL/GenBank/DDBJ databases">
        <authorList>
            <person name="Sun Q."/>
            <person name="Mori K."/>
        </authorList>
    </citation>
    <scope>NUCLEOTIDE SEQUENCE [LARGE SCALE GENOMIC DNA]</scope>
    <source>
        <strain evidence="1 2">TBRC 1432</strain>
    </source>
</reference>
<protein>
    <submittedName>
        <fullName evidence="1">Uncharacterized protein</fullName>
    </submittedName>
</protein>
<accession>A0ABV6MLA4</accession>
<keyword evidence="2" id="KW-1185">Reference proteome</keyword>
<dbReference type="RefSeq" id="WP_273939452.1">
    <property type="nucleotide sequence ID" value="NZ_CP097263.1"/>
</dbReference>
<proteinExistence type="predicted"/>
<sequence>MTPAQQAALDRLVALMYADLADLGTLLAAPRHVREGSAADWEFLRAQRAVQADQLPGARPLVDGDLVTGATRDQLLAWLPRLSGLGITEQRQATWDDFGERSTLADAERVLADEGLTTVVERFEHDNGDVSVVRLHPAEGILAEVSTRRLDRWRVTTVSARLYCNHVMHDHLAHSVAEHREITDAHGPTGVWTTRIDAHGGVRVPLAVLRAFGEFVRPWRAPAVSGWFGGETAVSRQQELGTRASDQDPIQVVGMLEQLAEGRVAGWPREIHDLLGPIYANRHR</sequence>
<gene>
    <name evidence="1" type="ORF">ACFFH7_04060</name>
</gene>